<name>Q2KJW0_MALCL</name>
<evidence type="ECO:0000313" key="6">
    <source>
        <dbReference type="EMBL" id="AAZ06858.1"/>
    </source>
</evidence>
<evidence type="ECO:0000256" key="2">
    <source>
        <dbReference type="ARBA" id="ARBA00022723"/>
    </source>
</evidence>
<dbReference type="GO" id="GO:0005829">
    <property type="term" value="C:cytosol"/>
    <property type="evidence" value="ECO:0007669"/>
    <property type="project" value="TreeGrafter"/>
</dbReference>
<organism evidence="6">
    <name type="scientific">Malawimonas californiana</name>
    <name type="common">Flagellated protozoan</name>
    <dbReference type="NCBI Taxonomy" id="221722"/>
    <lineage>
        <taxon>Eukaryota</taxon>
        <taxon>Malawimonadida</taxon>
        <taxon>Malawimonadidae</taxon>
        <taxon>Malawimonas</taxon>
    </lineage>
</organism>
<dbReference type="AlphaFoldDB" id="Q2KJW0"/>
<dbReference type="Pfam" id="PF01979">
    <property type="entry name" value="Amidohydro_1"/>
    <property type="match status" value="1"/>
</dbReference>
<dbReference type="InterPro" id="IPR006680">
    <property type="entry name" value="Amidohydro-rel"/>
</dbReference>
<dbReference type="InterPro" id="IPR032466">
    <property type="entry name" value="Metal_Hydrolase"/>
</dbReference>
<feature type="non-terminal residue" evidence="6">
    <location>
        <position position="219"/>
    </location>
</feature>
<accession>Q2KJW0</accession>
<proteinExistence type="evidence at transcript level"/>
<reference evidence="6" key="1">
    <citation type="submission" date="2005-02" db="EMBL/GenBank/DDBJ databases">
        <authorList>
            <person name="Lang B.F."/>
            <person name="Burger G."/>
        </authorList>
    </citation>
    <scope>NUCLEOTIDE SEQUENCE</scope>
    <source>
        <strain evidence="6">ATCC 50740</strain>
    </source>
</reference>
<evidence type="ECO:0000256" key="1">
    <source>
        <dbReference type="ARBA" id="ARBA00001947"/>
    </source>
</evidence>
<dbReference type="InterPro" id="IPR051607">
    <property type="entry name" value="Metallo-dep_hydrolases"/>
</dbReference>
<dbReference type="PANTHER" id="PTHR11271">
    <property type="entry name" value="GUANINE DEAMINASE"/>
    <property type="match status" value="1"/>
</dbReference>
<dbReference type="GO" id="GO:0008270">
    <property type="term" value="F:zinc ion binding"/>
    <property type="evidence" value="ECO:0007669"/>
    <property type="project" value="TreeGrafter"/>
</dbReference>
<dbReference type="GO" id="GO:0008892">
    <property type="term" value="F:guanine deaminase activity"/>
    <property type="evidence" value="ECO:0007669"/>
    <property type="project" value="TreeGrafter"/>
</dbReference>
<feature type="domain" description="Amidohydrolase-related" evidence="5">
    <location>
        <begin position="68"/>
        <end position="218"/>
    </location>
</feature>
<comment type="cofactor">
    <cofactor evidence="1">
        <name>Zn(2+)</name>
        <dbReference type="ChEBI" id="CHEBI:29105"/>
    </cofactor>
</comment>
<protein>
    <submittedName>
        <fullName evidence="6">Guanine deaminase-like protein</fullName>
    </submittedName>
</protein>
<reference evidence="6" key="2">
    <citation type="submission" date="2006-02" db="EMBL/GenBank/DDBJ databases">
        <title>An ancient spliceosomal intron in the Rpl7A gene.</title>
        <authorList>
            <person name="Russell A.G."/>
            <person name="Shutt T.E."/>
            <person name="Watkins R.F."/>
            <person name="Gray M.W."/>
        </authorList>
    </citation>
    <scope>NUCLEOTIDE SEQUENCE</scope>
    <source>
        <strain evidence="6">ATCC 50740</strain>
    </source>
</reference>
<keyword evidence="2" id="KW-0479">Metal-binding</keyword>
<dbReference type="SUPFAM" id="SSF51556">
    <property type="entry name" value="Metallo-dependent hydrolases"/>
    <property type="match status" value="1"/>
</dbReference>
<evidence type="ECO:0000259" key="5">
    <source>
        <dbReference type="Pfam" id="PF01979"/>
    </source>
</evidence>
<sequence length="219" mass="24436">MPAVTAYRGHIVRFDDAGKLELLDDGIVGFDQETGKILFVEPYSSAEELAAKFHVEIIDIQQLGRFQFLMPGLVDGHAHAPQYCNCGLGVDRGLLDWLTTYTFPAETKFADVEYARSEYQRVVRRMLRNGTTTCVYFASIHTPASIALAETCHSLGQRAFVGKVNMDRNSPPDYVETTAQSLTDTRTFVSHVLAHHTPLVQPIITPRFTPTCTPELMRG</sequence>
<evidence type="ECO:0000256" key="4">
    <source>
        <dbReference type="ARBA" id="ARBA00022833"/>
    </source>
</evidence>
<dbReference type="GO" id="GO:0046098">
    <property type="term" value="P:guanine metabolic process"/>
    <property type="evidence" value="ECO:0007669"/>
    <property type="project" value="TreeGrafter"/>
</dbReference>
<dbReference type="PANTHER" id="PTHR11271:SF6">
    <property type="entry name" value="GUANINE DEAMINASE"/>
    <property type="match status" value="1"/>
</dbReference>
<dbReference type="Gene3D" id="3.20.20.140">
    <property type="entry name" value="Metal-dependent hydrolases"/>
    <property type="match status" value="1"/>
</dbReference>
<evidence type="ECO:0000256" key="3">
    <source>
        <dbReference type="ARBA" id="ARBA00022801"/>
    </source>
</evidence>
<dbReference type="EMBL" id="AY926576">
    <property type="protein sequence ID" value="AAZ06858.1"/>
    <property type="molecule type" value="mRNA"/>
</dbReference>
<keyword evidence="4" id="KW-0862">Zinc</keyword>
<keyword evidence="3" id="KW-0378">Hydrolase</keyword>